<dbReference type="GO" id="GO:0007165">
    <property type="term" value="P:signal transduction"/>
    <property type="evidence" value="ECO:0007669"/>
    <property type="project" value="InterPro"/>
</dbReference>
<dbReference type="KEGG" id="rca:Rcas_3202"/>
<dbReference type="eggNOG" id="COG0835">
    <property type="taxonomic scope" value="Bacteria"/>
</dbReference>
<dbReference type="InterPro" id="IPR039315">
    <property type="entry name" value="CheW"/>
</dbReference>
<dbReference type="SUPFAM" id="SSF50341">
    <property type="entry name" value="CheW-like"/>
    <property type="match status" value="1"/>
</dbReference>
<feature type="domain" description="CheW-like" evidence="1">
    <location>
        <begin position="38"/>
        <end position="181"/>
    </location>
</feature>
<dbReference type="Gene3D" id="2.40.50.180">
    <property type="entry name" value="CheA-289, Domain 4"/>
    <property type="match status" value="1"/>
</dbReference>
<dbReference type="OrthoDB" id="165318at2"/>
<dbReference type="Gene3D" id="2.30.30.40">
    <property type="entry name" value="SH3 Domains"/>
    <property type="match status" value="1"/>
</dbReference>
<protein>
    <submittedName>
        <fullName evidence="2">CheW protein</fullName>
    </submittedName>
</protein>
<organism evidence="2 3">
    <name type="scientific">Roseiflexus castenholzii (strain DSM 13941 / HLO8)</name>
    <dbReference type="NCBI Taxonomy" id="383372"/>
    <lineage>
        <taxon>Bacteria</taxon>
        <taxon>Bacillati</taxon>
        <taxon>Chloroflexota</taxon>
        <taxon>Chloroflexia</taxon>
        <taxon>Chloroflexales</taxon>
        <taxon>Roseiflexineae</taxon>
        <taxon>Roseiflexaceae</taxon>
        <taxon>Roseiflexus</taxon>
    </lineage>
</organism>
<gene>
    <name evidence="2" type="ordered locus">Rcas_3202</name>
</gene>
<dbReference type="Pfam" id="PF01584">
    <property type="entry name" value="CheW"/>
    <property type="match status" value="1"/>
</dbReference>
<name>A7NNW2_ROSCS</name>
<dbReference type="RefSeq" id="WP_012121680.1">
    <property type="nucleotide sequence ID" value="NC_009767.1"/>
</dbReference>
<dbReference type="EMBL" id="CP000804">
    <property type="protein sequence ID" value="ABU59256.1"/>
    <property type="molecule type" value="Genomic_DNA"/>
</dbReference>
<dbReference type="InterPro" id="IPR036061">
    <property type="entry name" value="CheW-like_dom_sf"/>
</dbReference>
<proteinExistence type="predicted"/>
<reference evidence="2 3" key="1">
    <citation type="submission" date="2007-08" db="EMBL/GenBank/DDBJ databases">
        <title>Complete sequence of Roseiflexus castenholzii DSM 13941.</title>
        <authorList>
            <consortium name="US DOE Joint Genome Institute"/>
            <person name="Copeland A."/>
            <person name="Lucas S."/>
            <person name="Lapidus A."/>
            <person name="Barry K."/>
            <person name="Glavina del Rio T."/>
            <person name="Dalin E."/>
            <person name="Tice H."/>
            <person name="Pitluck S."/>
            <person name="Thompson L.S."/>
            <person name="Brettin T."/>
            <person name="Bruce D."/>
            <person name="Detter J.C."/>
            <person name="Han C."/>
            <person name="Tapia R."/>
            <person name="Schmutz J."/>
            <person name="Larimer F."/>
            <person name="Land M."/>
            <person name="Hauser L."/>
            <person name="Kyrpides N."/>
            <person name="Mikhailova N."/>
            <person name="Bryant D.A."/>
            <person name="Hanada S."/>
            <person name="Tsukatani Y."/>
            <person name="Richardson P."/>
        </authorList>
    </citation>
    <scope>NUCLEOTIDE SEQUENCE [LARGE SCALE GENOMIC DNA]</scope>
    <source>
        <strain evidence="3">DSM 13941 / HLO8</strain>
    </source>
</reference>
<dbReference type="PANTHER" id="PTHR22617:SF23">
    <property type="entry name" value="CHEMOTAXIS PROTEIN CHEW"/>
    <property type="match status" value="1"/>
</dbReference>
<evidence type="ECO:0000313" key="3">
    <source>
        <dbReference type="Proteomes" id="UP000000263"/>
    </source>
</evidence>
<dbReference type="SMART" id="SM00260">
    <property type="entry name" value="CheW"/>
    <property type="match status" value="1"/>
</dbReference>
<dbReference type="PANTHER" id="PTHR22617">
    <property type="entry name" value="CHEMOTAXIS SENSOR HISTIDINE KINASE-RELATED"/>
    <property type="match status" value="1"/>
</dbReference>
<dbReference type="STRING" id="383372.Rcas_3202"/>
<evidence type="ECO:0000313" key="2">
    <source>
        <dbReference type="EMBL" id="ABU59256.1"/>
    </source>
</evidence>
<dbReference type="AlphaFoldDB" id="A7NNW2"/>
<dbReference type="InterPro" id="IPR002545">
    <property type="entry name" value="CheW-lke_dom"/>
</dbReference>
<dbReference type="GO" id="GO:0006935">
    <property type="term" value="P:chemotaxis"/>
    <property type="evidence" value="ECO:0007669"/>
    <property type="project" value="InterPro"/>
</dbReference>
<sequence length="182" mass="19546">METHDLRTFQSNSEWRATLEARARALATQEVVERTADGALLIQFRLGDGRYALPAHYAREIQPLRAYTPLFGVPPFIVGLVNIHGRLYTCIDLRPLLDLPGAPPTPGSFLIIIQGSGAEAALLADSVVGMVTDALDASPAPVMASSAATSWIRGVDRDLSIVIDPIALLTDPRLIVDHQAAA</sequence>
<dbReference type="HOGENOM" id="CLU_048995_4_0_0"/>
<evidence type="ECO:0000259" key="1">
    <source>
        <dbReference type="PROSITE" id="PS50851"/>
    </source>
</evidence>
<keyword evidence="3" id="KW-1185">Reference proteome</keyword>
<dbReference type="GO" id="GO:0005829">
    <property type="term" value="C:cytosol"/>
    <property type="evidence" value="ECO:0007669"/>
    <property type="project" value="TreeGrafter"/>
</dbReference>
<dbReference type="Proteomes" id="UP000000263">
    <property type="component" value="Chromosome"/>
</dbReference>
<dbReference type="PROSITE" id="PS50851">
    <property type="entry name" value="CHEW"/>
    <property type="match status" value="1"/>
</dbReference>
<accession>A7NNW2</accession>